<evidence type="ECO:0000256" key="4">
    <source>
        <dbReference type="ARBA" id="ARBA00022692"/>
    </source>
</evidence>
<accession>A0A0C1M776</accession>
<feature type="transmembrane region" description="Helical" evidence="7">
    <location>
        <begin position="258"/>
        <end position="275"/>
    </location>
</feature>
<dbReference type="GeneID" id="74912858"/>
<dbReference type="EMBL" id="JOJZ01000009">
    <property type="protein sequence ID" value="KID42224.1"/>
    <property type="molecule type" value="Genomic_DNA"/>
</dbReference>
<reference evidence="9 10" key="1">
    <citation type="submission" date="2014-06" db="EMBL/GenBank/DDBJ databases">
        <title>Functional and comparative genomic analyses of the Drosophila gut microbiota identify candidate symbiosis factors.</title>
        <authorList>
            <person name="Newell P.D."/>
            <person name="Chaston J.M."/>
            <person name="Douglas A.E."/>
        </authorList>
    </citation>
    <scope>NUCLEOTIDE SEQUENCE [LARGE SCALE GENOMIC DNA]</scope>
    <source>
        <strain evidence="9 10">DmCS_002</strain>
    </source>
</reference>
<evidence type="ECO:0000256" key="1">
    <source>
        <dbReference type="ARBA" id="ARBA00004651"/>
    </source>
</evidence>
<feature type="transmembrane region" description="Helical" evidence="7">
    <location>
        <begin position="136"/>
        <end position="154"/>
    </location>
</feature>
<comment type="similarity">
    <text evidence="2">Belongs to the EamA transporter family.</text>
</comment>
<keyword evidence="5 7" id="KW-1133">Transmembrane helix</keyword>
<evidence type="ECO:0000256" key="7">
    <source>
        <dbReference type="SAM" id="Phobius"/>
    </source>
</evidence>
<dbReference type="Proteomes" id="UP000031397">
    <property type="component" value="Unassembled WGS sequence"/>
</dbReference>
<dbReference type="RefSeq" id="WP_039143139.1">
    <property type="nucleotide sequence ID" value="NZ_JOJZ01000009.1"/>
</dbReference>
<feature type="transmembrane region" description="Helical" evidence="7">
    <location>
        <begin position="166"/>
        <end position="183"/>
    </location>
</feature>
<evidence type="ECO:0000256" key="3">
    <source>
        <dbReference type="ARBA" id="ARBA00022475"/>
    </source>
</evidence>
<feature type="transmembrane region" description="Helical" evidence="7">
    <location>
        <begin position="45"/>
        <end position="67"/>
    </location>
</feature>
<name>A0A0C1M776_9LACO</name>
<evidence type="ECO:0000256" key="2">
    <source>
        <dbReference type="ARBA" id="ARBA00007362"/>
    </source>
</evidence>
<feature type="transmembrane region" description="Helical" evidence="7">
    <location>
        <begin position="195"/>
        <end position="215"/>
    </location>
</feature>
<dbReference type="Pfam" id="PF00892">
    <property type="entry name" value="EamA"/>
    <property type="match status" value="2"/>
</dbReference>
<evidence type="ECO:0000256" key="6">
    <source>
        <dbReference type="ARBA" id="ARBA00023136"/>
    </source>
</evidence>
<dbReference type="Gene3D" id="1.10.3730.20">
    <property type="match status" value="1"/>
</dbReference>
<feature type="transmembrane region" description="Helical" evidence="7">
    <location>
        <begin position="112"/>
        <end position="129"/>
    </location>
</feature>
<organism evidence="9 10">
    <name type="scientific">Fructilactobacillus fructivorans</name>
    <dbReference type="NCBI Taxonomy" id="1614"/>
    <lineage>
        <taxon>Bacteria</taxon>
        <taxon>Bacillati</taxon>
        <taxon>Bacillota</taxon>
        <taxon>Bacilli</taxon>
        <taxon>Lactobacillales</taxon>
        <taxon>Lactobacillaceae</taxon>
        <taxon>Fructilactobacillus</taxon>
    </lineage>
</organism>
<dbReference type="SUPFAM" id="SSF103481">
    <property type="entry name" value="Multidrug resistance efflux transporter EmrE"/>
    <property type="match status" value="2"/>
</dbReference>
<gene>
    <name evidence="9" type="ORF">LfDm3_0153</name>
</gene>
<keyword evidence="10" id="KW-1185">Reference proteome</keyword>
<sequence length="310" mass="33480">MKSRTGKMSNTVKGICLAAFASTSWGVAGVITQYVSQNVGIPASWFLSARTTGAAIVLLLVSAIIYGKGIFSVFKSWKSIMWLVLYGLFGLAANMGSFYVSIQTGNAAATTILQYLSPLFILLGGFVFMHKKPMKMDIVVFVLALAGVFLSITKGDISQLSIPMDSFFWGIISGITAALYVVLPRPLAHDNSPIVVLGWGTLIASLAFNINHPVWTNVPHLGMGGVLGVCGIILFGTLLTFSSLIYASRFTSSEVISLLDAIQPVATFVLSVIFLHTHISWVEVLGAVLVILAVYILQYVQRHKNQEELL</sequence>
<evidence type="ECO:0000313" key="9">
    <source>
        <dbReference type="EMBL" id="KID42224.1"/>
    </source>
</evidence>
<feature type="domain" description="EamA" evidence="8">
    <location>
        <begin position="13"/>
        <end position="152"/>
    </location>
</feature>
<comment type="caution">
    <text evidence="9">The sequence shown here is derived from an EMBL/GenBank/DDBJ whole genome shotgun (WGS) entry which is preliminary data.</text>
</comment>
<dbReference type="PATRIC" id="fig|1614.7.peg.143"/>
<dbReference type="GO" id="GO:0005886">
    <property type="term" value="C:plasma membrane"/>
    <property type="evidence" value="ECO:0007669"/>
    <property type="project" value="UniProtKB-SubCell"/>
</dbReference>
<feature type="transmembrane region" description="Helical" evidence="7">
    <location>
        <begin position="79"/>
        <end position="100"/>
    </location>
</feature>
<feature type="transmembrane region" description="Helical" evidence="7">
    <location>
        <begin position="281"/>
        <end position="300"/>
    </location>
</feature>
<proteinExistence type="inferred from homology"/>
<dbReference type="PANTHER" id="PTHR32322">
    <property type="entry name" value="INNER MEMBRANE TRANSPORTER"/>
    <property type="match status" value="1"/>
</dbReference>
<feature type="transmembrane region" description="Helical" evidence="7">
    <location>
        <begin position="221"/>
        <end position="246"/>
    </location>
</feature>
<keyword evidence="6 7" id="KW-0472">Membrane</keyword>
<dbReference type="InterPro" id="IPR050638">
    <property type="entry name" value="AA-Vitamin_Transporters"/>
</dbReference>
<evidence type="ECO:0000256" key="5">
    <source>
        <dbReference type="ARBA" id="ARBA00022989"/>
    </source>
</evidence>
<dbReference type="InterPro" id="IPR000620">
    <property type="entry name" value="EamA_dom"/>
</dbReference>
<dbReference type="PANTHER" id="PTHR32322:SF18">
    <property type="entry name" value="S-ADENOSYLMETHIONINE_S-ADENOSYLHOMOCYSTEINE TRANSPORTER"/>
    <property type="match status" value="1"/>
</dbReference>
<comment type="subcellular location">
    <subcellularLocation>
        <location evidence="1">Cell membrane</location>
        <topology evidence="1">Multi-pass membrane protein</topology>
    </subcellularLocation>
</comment>
<dbReference type="AlphaFoldDB" id="A0A0C1M776"/>
<evidence type="ECO:0000259" key="8">
    <source>
        <dbReference type="Pfam" id="PF00892"/>
    </source>
</evidence>
<keyword evidence="3" id="KW-1003">Cell membrane</keyword>
<protein>
    <submittedName>
        <fullName evidence="9">Permease of the drug/metabolite transporter (DMT) superfamily</fullName>
    </submittedName>
</protein>
<keyword evidence="4 7" id="KW-0812">Transmembrane</keyword>
<feature type="domain" description="EamA" evidence="8">
    <location>
        <begin position="168"/>
        <end position="297"/>
    </location>
</feature>
<dbReference type="InterPro" id="IPR037185">
    <property type="entry name" value="EmrE-like"/>
</dbReference>
<dbReference type="OrthoDB" id="9810818at2"/>
<evidence type="ECO:0000313" key="10">
    <source>
        <dbReference type="Proteomes" id="UP000031397"/>
    </source>
</evidence>